<dbReference type="InterPro" id="IPR051260">
    <property type="entry name" value="Diverse_substr_monoxygenases"/>
</dbReference>
<keyword evidence="2" id="KW-0288">FMN</keyword>
<dbReference type="InterPro" id="IPR011251">
    <property type="entry name" value="Luciferase-like_dom"/>
</dbReference>
<evidence type="ECO:0000313" key="6">
    <source>
        <dbReference type="EMBL" id="GAA4766805.1"/>
    </source>
</evidence>
<evidence type="ECO:0000256" key="3">
    <source>
        <dbReference type="ARBA" id="ARBA00023002"/>
    </source>
</evidence>
<dbReference type="Pfam" id="PF00296">
    <property type="entry name" value="Bac_luciferase"/>
    <property type="match status" value="1"/>
</dbReference>
<reference evidence="7" key="1">
    <citation type="journal article" date="2019" name="Int. J. Syst. Evol. Microbiol.">
        <title>The Global Catalogue of Microorganisms (GCM) 10K type strain sequencing project: providing services to taxonomists for standard genome sequencing and annotation.</title>
        <authorList>
            <consortium name="The Broad Institute Genomics Platform"/>
            <consortium name="The Broad Institute Genome Sequencing Center for Infectious Disease"/>
            <person name="Wu L."/>
            <person name="Ma J."/>
        </authorList>
    </citation>
    <scope>NUCLEOTIDE SEQUENCE [LARGE SCALE GENOMIC DNA]</scope>
    <source>
        <strain evidence="7">JCM 18537</strain>
    </source>
</reference>
<accession>A0ABP8ZW94</accession>
<dbReference type="PANTHER" id="PTHR30011:SF16">
    <property type="entry name" value="C2H2 FINGER DOMAIN TRANSCRIPTION FACTOR (EUROFUNG)-RELATED"/>
    <property type="match status" value="1"/>
</dbReference>
<dbReference type="Gene3D" id="3.20.20.30">
    <property type="entry name" value="Luciferase-like domain"/>
    <property type="match status" value="1"/>
</dbReference>
<keyword evidence="7" id="KW-1185">Reference proteome</keyword>
<dbReference type="Proteomes" id="UP001501645">
    <property type="component" value="Unassembled WGS sequence"/>
</dbReference>
<evidence type="ECO:0000259" key="5">
    <source>
        <dbReference type="Pfam" id="PF00296"/>
    </source>
</evidence>
<evidence type="ECO:0000256" key="2">
    <source>
        <dbReference type="ARBA" id="ARBA00022643"/>
    </source>
</evidence>
<keyword evidence="3" id="KW-0560">Oxidoreductase</keyword>
<dbReference type="PANTHER" id="PTHR30011">
    <property type="entry name" value="ALKANESULFONATE MONOOXYGENASE-RELATED"/>
    <property type="match status" value="1"/>
</dbReference>
<evidence type="ECO:0000256" key="4">
    <source>
        <dbReference type="ARBA" id="ARBA00023033"/>
    </source>
</evidence>
<protein>
    <recommendedName>
        <fullName evidence="5">Luciferase-like domain-containing protein</fullName>
    </recommendedName>
</protein>
<dbReference type="RefSeq" id="WP_345436117.1">
    <property type="nucleotide sequence ID" value="NZ_BAABKO010000001.1"/>
</dbReference>
<evidence type="ECO:0000256" key="1">
    <source>
        <dbReference type="ARBA" id="ARBA00022630"/>
    </source>
</evidence>
<keyword evidence="4" id="KW-0503">Monooxygenase</keyword>
<proteinExistence type="predicted"/>
<feature type="domain" description="Luciferase-like" evidence="5">
    <location>
        <begin position="1"/>
        <end position="177"/>
    </location>
</feature>
<gene>
    <name evidence="6" type="ORF">GCM10023351_07670</name>
</gene>
<dbReference type="SUPFAM" id="SSF51679">
    <property type="entry name" value="Bacterial luciferase-like"/>
    <property type="match status" value="1"/>
</dbReference>
<dbReference type="InterPro" id="IPR036661">
    <property type="entry name" value="Luciferase-like_sf"/>
</dbReference>
<organism evidence="6 7">
    <name type="scientific">Microbacterium gilvum</name>
    <dbReference type="NCBI Taxonomy" id="1336204"/>
    <lineage>
        <taxon>Bacteria</taxon>
        <taxon>Bacillati</taxon>
        <taxon>Actinomycetota</taxon>
        <taxon>Actinomycetes</taxon>
        <taxon>Micrococcales</taxon>
        <taxon>Microbacteriaceae</taxon>
        <taxon>Microbacterium</taxon>
    </lineage>
</organism>
<evidence type="ECO:0000313" key="7">
    <source>
        <dbReference type="Proteomes" id="UP001501645"/>
    </source>
</evidence>
<dbReference type="EMBL" id="BAABKO010000001">
    <property type="protein sequence ID" value="GAA4766805.1"/>
    <property type="molecule type" value="Genomic_DNA"/>
</dbReference>
<name>A0ABP8ZW94_9MICO</name>
<comment type="caution">
    <text evidence="6">The sequence shown here is derived from an EMBL/GenBank/DDBJ whole genome shotgun (WGS) entry which is preliminary data.</text>
</comment>
<sequence>MTLGIVLPPADSPLASAAIRQAASSAAAADAAGADFIVVSRPAVPGLSPVLVAAHLAAHTTQIGLVADTPADGAEPFHLSTALATLDHVSHGRGGWLVGPADGTDDLADAAAVIDAVARLWDSWEDDVVIRDTSTGRYLDRARLHAIDLQAATFRIAGPSITPRPPQGRLPIIAGAALADTQPATAWIEIVRGQSLVERHVRNAADVREVRDALAAGVSVLARPETRDALALLLAASPGSSGAETPATTLRERFGLARPRSVYAGAE</sequence>
<keyword evidence="1" id="KW-0285">Flavoprotein</keyword>